<protein>
    <recommendedName>
        <fullName evidence="3">Secreted protein</fullName>
    </recommendedName>
</protein>
<proteinExistence type="predicted"/>
<sequence>MAASSAVAKEPSQSLALFLGSLISATHLPHVLCLTPRYRQRAFCGPPLPRAGPFFHCFIEDGFSICTVAEEEEED</sequence>
<organism evidence="1 2">
    <name type="scientific">Thlaspi arvense</name>
    <name type="common">Field penny-cress</name>
    <dbReference type="NCBI Taxonomy" id="13288"/>
    <lineage>
        <taxon>Eukaryota</taxon>
        <taxon>Viridiplantae</taxon>
        <taxon>Streptophyta</taxon>
        <taxon>Embryophyta</taxon>
        <taxon>Tracheophyta</taxon>
        <taxon>Spermatophyta</taxon>
        <taxon>Magnoliopsida</taxon>
        <taxon>eudicotyledons</taxon>
        <taxon>Gunneridae</taxon>
        <taxon>Pentapetalae</taxon>
        <taxon>rosids</taxon>
        <taxon>malvids</taxon>
        <taxon>Brassicales</taxon>
        <taxon>Brassicaceae</taxon>
        <taxon>Thlaspideae</taxon>
        <taxon>Thlaspi</taxon>
    </lineage>
</organism>
<evidence type="ECO:0000313" key="1">
    <source>
        <dbReference type="EMBL" id="CAH2063812.1"/>
    </source>
</evidence>
<evidence type="ECO:0008006" key="3">
    <source>
        <dbReference type="Google" id="ProtNLM"/>
    </source>
</evidence>
<keyword evidence="2" id="KW-1185">Reference proteome</keyword>
<evidence type="ECO:0000313" key="2">
    <source>
        <dbReference type="Proteomes" id="UP000836841"/>
    </source>
</evidence>
<dbReference type="Proteomes" id="UP000836841">
    <property type="component" value="Chromosome 5"/>
</dbReference>
<dbReference type="EMBL" id="OU466861">
    <property type="protein sequence ID" value="CAH2063812.1"/>
    <property type="molecule type" value="Genomic_DNA"/>
</dbReference>
<gene>
    <name evidence="1" type="ORF">TAV2_LOCUS17587</name>
</gene>
<accession>A0AAU9SE41</accession>
<dbReference type="AlphaFoldDB" id="A0AAU9SE41"/>
<name>A0AAU9SE41_THLAR</name>
<reference evidence="1 2" key="1">
    <citation type="submission" date="2022-03" db="EMBL/GenBank/DDBJ databases">
        <authorList>
            <person name="Nunn A."/>
            <person name="Chopra R."/>
            <person name="Nunn A."/>
            <person name="Contreras Garrido A."/>
        </authorList>
    </citation>
    <scope>NUCLEOTIDE SEQUENCE [LARGE SCALE GENOMIC DNA]</scope>
</reference>